<protein>
    <submittedName>
        <fullName evidence="2">Ovule protein</fullName>
    </submittedName>
</protein>
<accession>A0A1I7VHP2</accession>
<dbReference type="WBParaSite" id="EN70_265">
    <property type="protein sequence ID" value="EN70_265"/>
    <property type="gene ID" value="EN70_265"/>
</dbReference>
<dbReference type="Proteomes" id="UP000095285">
    <property type="component" value="Unassembled WGS sequence"/>
</dbReference>
<reference evidence="2" key="2">
    <citation type="submission" date="2016-11" db="UniProtKB">
        <authorList>
            <consortium name="WormBaseParasite"/>
        </authorList>
    </citation>
    <scope>IDENTIFICATION</scope>
</reference>
<evidence type="ECO:0000313" key="2">
    <source>
        <dbReference type="WBParaSite" id="EN70_265"/>
    </source>
</evidence>
<organism evidence="1 2">
    <name type="scientific">Loa loa</name>
    <name type="common">Eye worm</name>
    <name type="synonym">Filaria loa</name>
    <dbReference type="NCBI Taxonomy" id="7209"/>
    <lineage>
        <taxon>Eukaryota</taxon>
        <taxon>Metazoa</taxon>
        <taxon>Ecdysozoa</taxon>
        <taxon>Nematoda</taxon>
        <taxon>Chromadorea</taxon>
        <taxon>Rhabditida</taxon>
        <taxon>Spirurina</taxon>
        <taxon>Spiruromorpha</taxon>
        <taxon>Filarioidea</taxon>
        <taxon>Onchocercidae</taxon>
        <taxon>Loa</taxon>
    </lineage>
</organism>
<dbReference type="AlphaFoldDB" id="A0A1I7VHP2"/>
<name>A0A1I7VHP2_LOALO</name>
<keyword evidence="1" id="KW-1185">Reference proteome</keyword>
<sequence length="67" mass="7743">MIYNQKESVEEINEMYGINCSVESSPQLIYYFSLLIKDFTGRRSLLVNMSSKYNLHGVETYGTVQLP</sequence>
<proteinExistence type="predicted"/>
<reference evidence="1" key="1">
    <citation type="submission" date="2012-04" db="EMBL/GenBank/DDBJ databases">
        <title>The Genome Sequence of Loa loa.</title>
        <authorList>
            <consortium name="The Broad Institute Genome Sequencing Platform"/>
            <consortium name="Broad Institute Genome Sequencing Center for Infectious Disease"/>
            <person name="Nutman T.B."/>
            <person name="Fink D.L."/>
            <person name="Russ C."/>
            <person name="Young S."/>
            <person name="Zeng Q."/>
            <person name="Gargeya S."/>
            <person name="Alvarado L."/>
            <person name="Berlin A."/>
            <person name="Chapman S.B."/>
            <person name="Chen Z."/>
            <person name="Freedman E."/>
            <person name="Gellesch M."/>
            <person name="Goldberg J."/>
            <person name="Griggs A."/>
            <person name="Gujja S."/>
            <person name="Heilman E.R."/>
            <person name="Heiman D."/>
            <person name="Howarth C."/>
            <person name="Mehta T."/>
            <person name="Neiman D."/>
            <person name="Pearson M."/>
            <person name="Roberts A."/>
            <person name="Saif S."/>
            <person name="Shea T."/>
            <person name="Shenoy N."/>
            <person name="Sisk P."/>
            <person name="Stolte C."/>
            <person name="Sykes S."/>
            <person name="White J."/>
            <person name="Yandava C."/>
            <person name="Haas B."/>
            <person name="Henn M.R."/>
            <person name="Nusbaum C."/>
            <person name="Birren B."/>
        </authorList>
    </citation>
    <scope>NUCLEOTIDE SEQUENCE [LARGE SCALE GENOMIC DNA]</scope>
</reference>
<evidence type="ECO:0000313" key="1">
    <source>
        <dbReference type="Proteomes" id="UP000095285"/>
    </source>
</evidence>